<dbReference type="Proteomes" id="UP000662873">
    <property type="component" value="Chromosome"/>
</dbReference>
<dbReference type="SUPFAM" id="SSF52980">
    <property type="entry name" value="Restriction endonuclease-like"/>
    <property type="match status" value="1"/>
</dbReference>
<gene>
    <name evidence="5" type="ORF">NPRO_05770</name>
</gene>
<evidence type="ECO:0000259" key="4">
    <source>
        <dbReference type="Pfam" id="PF12705"/>
    </source>
</evidence>
<keyword evidence="3" id="KW-0234">DNA repair</keyword>
<dbReference type="InterPro" id="IPR011604">
    <property type="entry name" value="PDDEXK-like_dom_sf"/>
</dbReference>
<dbReference type="InterPro" id="IPR011335">
    <property type="entry name" value="Restrct_endonuc-II-like"/>
</dbReference>
<dbReference type="GO" id="GO:0004386">
    <property type="term" value="F:helicase activity"/>
    <property type="evidence" value="ECO:0007669"/>
    <property type="project" value="UniProtKB-KW"/>
</dbReference>
<evidence type="ECO:0000256" key="1">
    <source>
        <dbReference type="ARBA" id="ARBA00022763"/>
    </source>
</evidence>
<evidence type="ECO:0000256" key="2">
    <source>
        <dbReference type="ARBA" id="ARBA00022806"/>
    </source>
</evidence>
<evidence type="ECO:0000313" key="5">
    <source>
        <dbReference type="EMBL" id="BBO22982.1"/>
    </source>
</evidence>
<dbReference type="AlphaFoldDB" id="A0A809RTC1"/>
<keyword evidence="2 5" id="KW-0378">Hydrolase</keyword>
<reference evidence="5" key="1">
    <citation type="journal article" name="DNA Res.">
        <title>The physiological potential of anammox bacteria as revealed by their core genome structure.</title>
        <authorList>
            <person name="Okubo T."/>
            <person name="Toyoda A."/>
            <person name="Fukuhara K."/>
            <person name="Uchiyama I."/>
            <person name="Harigaya Y."/>
            <person name="Kuroiwa M."/>
            <person name="Suzuki T."/>
            <person name="Murakami Y."/>
            <person name="Suwa Y."/>
            <person name="Takami H."/>
        </authorList>
    </citation>
    <scope>NUCLEOTIDE SEQUENCE</scope>
    <source>
        <strain evidence="5">317325-2</strain>
    </source>
</reference>
<sequence length="224" mass="24827">MAPIKLSPSDFAFLWEECKRCFWRKAVLQESRPFSPMPKIFTAIDLQMKALFAHRDVRDIVPNAPSMRIHAQDGWVESNPVATGRHERTCFVRGIYDCVVATESGYGIVDYKTSHVRSEHVPLYQRQLGAYAYALEHPAPRAAALSPIVTVGLIVYEPHRMEPTSQGASLGGALEWVPMRYDEGEFLAFLTRVLDVVSGPEPASAPGCAYCAYRGRAPEPASGS</sequence>
<keyword evidence="2 5" id="KW-0347">Helicase</keyword>
<keyword evidence="1" id="KW-0227">DNA damage</keyword>
<keyword evidence="2 5" id="KW-0547">Nucleotide-binding</keyword>
<dbReference type="GO" id="GO:0006281">
    <property type="term" value="P:DNA repair"/>
    <property type="evidence" value="ECO:0007669"/>
    <property type="project" value="UniProtKB-KW"/>
</dbReference>
<dbReference type="Gene3D" id="3.90.320.10">
    <property type="match status" value="1"/>
</dbReference>
<feature type="domain" description="PD-(D/E)XK endonuclease-like" evidence="4">
    <location>
        <begin position="84"/>
        <end position="215"/>
    </location>
</feature>
<protein>
    <submittedName>
        <fullName evidence="5">ATP-dependent helicase/nuclease subunit A</fullName>
    </submittedName>
</protein>
<organism evidence="5 6">
    <name type="scientific">Candidatus Nitrosymbiomonas proteolyticus</name>
    <dbReference type="NCBI Taxonomy" id="2608984"/>
    <lineage>
        <taxon>Bacteria</taxon>
        <taxon>Bacillati</taxon>
        <taxon>Armatimonadota</taxon>
        <taxon>Armatimonadota incertae sedis</taxon>
        <taxon>Candidatus Nitrosymbiomonas</taxon>
    </lineage>
</organism>
<evidence type="ECO:0000313" key="6">
    <source>
        <dbReference type="Proteomes" id="UP000662873"/>
    </source>
</evidence>
<dbReference type="KEGG" id="npy:NPRO_05770"/>
<name>A0A809RTC1_9BACT</name>
<keyword evidence="2 5" id="KW-0067">ATP-binding</keyword>
<dbReference type="InterPro" id="IPR038726">
    <property type="entry name" value="PDDEXK_AddAB-type"/>
</dbReference>
<accession>A0A809RTC1</accession>
<dbReference type="Pfam" id="PF12705">
    <property type="entry name" value="PDDEXK_1"/>
    <property type="match status" value="1"/>
</dbReference>
<evidence type="ECO:0000256" key="3">
    <source>
        <dbReference type="ARBA" id="ARBA00023204"/>
    </source>
</evidence>
<dbReference type="EMBL" id="AP021858">
    <property type="protein sequence ID" value="BBO22982.1"/>
    <property type="molecule type" value="Genomic_DNA"/>
</dbReference>
<proteinExistence type="predicted"/>